<reference evidence="1 2" key="1">
    <citation type="submission" date="2015-09" db="EMBL/GenBank/DDBJ databases">
        <title>Draft genome of the parasitic nematode Teladorsagia circumcincta isolate WARC Sus (inbred).</title>
        <authorList>
            <person name="Mitreva M."/>
        </authorList>
    </citation>
    <scope>NUCLEOTIDE SEQUENCE [LARGE SCALE GENOMIC DNA]</scope>
    <source>
        <strain evidence="1 2">S</strain>
    </source>
</reference>
<accession>A0A2G9U604</accession>
<proteinExistence type="predicted"/>
<organism evidence="1 2">
    <name type="scientific">Teladorsagia circumcincta</name>
    <name type="common">Brown stomach worm</name>
    <name type="synonym">Ostertagia circumcincta</name>
    <dbReference type="NCBI Taxonomy" id="45464"/>
    <lineage>
        <taxon>Eukaryota</taxon>
        <taxon>Metazoa</taxon>
        <taxon>Ecdysozoa</taxon>
        <taxon>Nematoda</taxon>
        <taxon>Chromadorea</taxon>
        <taxon>Rhabditida</taxon>
        <taxon>Rhabditina</taxon>
        <taxon>Rhabditomorpha</taxon>
        <taxon>Strongyloidea</taxon>
        <taxon>Trichostrongylidae</taxon>
        <taxon>Teladorsagia</taxon>
    </lineage>
</organism>
<protein>
    <submittedName>
        <fullName evidence="1">Uncharacterized protein</fullName>
    </submittedName>
</protein>
<dbReference type="OrthoDB" id="4843387at2759"/>
<dbReference type="Proteomes" id="UP000230423">
    <property type="component" value="Unassembled WGS sequence"/>
</dbReference>
<dbReference type="AlphaFoldDB" id="A0A2G9U604"/>
<dbReference type="EMBL" id="KZ348870">
    <property type="protein sequence ID" value="PIO65608.1"/>
    <property type="molecule type" value="Genomic_DNA"/>
</dbReference>
<gene>
    <name evidence="1" type="ORF">TELCIR_12707</name>
</gene>
<evidence type="ECO:0000313" key="1">
    <source>
        <dbReference type="EMBL" id="PIO65608.1"/>
    </source>
</evidence>
<name>A0A2G9U604_TELCI</name>
<evidence type="ECO:0000313" key="2">
    <source>
        <dbReference type="Proteomes" id="UP000230423"/>
    </source>
</evidence>
<sequence length="62" mass="7120">MFGTDGAKFVRHRVGTRYHPRHRLPTVKSGSSAVTIYDELECEVKDLTAHHEHEKFPQLMTA</sequence>
<keyword evidence="2" id="KW-1185">Reference proteome</keyword>